<feature type="compositionally biased region" description="Polar residues" evidence="1">
    <location>
        <begin position="669"/>
        <end position="687"/>
    </location>
</feature>
<evidence type="ECO:0000256" key="1">
    <source>
        <dbReference type="SAM" id="MobiDB-lite"/>
    </source>
</evidence>
<feature type="region of interest" description="Disordered" evidence="1">
    <location>
        <begin position="403"/>
        <end position="494"/>
    </location>
</feature>
<feature type="chain" id="PRO_5006900543" description="Hyphally-regulated cell wall protein N-terminal domain-containing protein" evidence="2">
    <location>
        <begin position="20"/>
        <end position="879"/>
    </location>
</feature>
<dbReference type="VEuPathDB" id="FungiDB:CAGL0J11891g"/>
<accession>A0A0W0C6E6</accession>
<gene>
    <name evidence="3" type="ORF">AO440_005541</name>
</gene>
<dbReference type="Proteomes" id="UP000054886">
    <property type="component" value="Unassembled WGS sequence"/>
</dbReference>
<keyword evidence="2" id="KW-0732">Signal</keyword>
<feature type="compositionally biased region" description="Polar residues" evidence="1">
    <location>
        <begin position="708"/>
        <end position="728"/>
    </location>
</feature>
<feature type="compositionally biased region" description="Polar residues" evidence="1">
    <location>
        <begin position="650"/>
        <end position="660"/>
    </location>
</feature>
<evidence type="ECO:0000256" key="2">
    <source>
        <dbReference type="SAM" id="SignalP"/>
    </source>
</evidence>
<name>A0A0W0C6E6_CANGB</name>
<protein>
    <recommendedName>
        <fullName evidence="5">Hyphally-regulated cell wall protein N-terminal domain-containing protein</fullName>
    </recommendedName>
</protein>
<comment type="caution">
    <text evidence="3">The sequence shown here is derived from an EMBL/GenBank/DDBJ whole genome shotgun (WGS) entry which is preliminary data.</text>
</comment>
<dbReference type="Pfam" id="PF20646">
    <property type="entry name" value="Hpf1_C"/>
    <property type="match status" value="1"/>
</dbReference>
<feature type="signal peptide" evidence="2">
    <location>
        <begin position="1"/>
        <end position="19"/>
    </location>
</feature>
<dbReference type="InterPro" id="IPR049451">
    <property type="entry name" value="AWP2-like_YTTT_rpt"/>
</dbReference>
<feature type="region of interest" description="Disordered" evidence="1">
    <location>
        <begin position="650"/>
        <end position="696"/>
    </location>
</feature>
<dbReference type="VEuPathDB" id="FungiDB:GWK60_J11693"/>
<evidence type="ECO:0000313" key="3">
    <source>
        <dbReference type="EMBL" id="KTA95231.1"/>
    </source>
</evidence>
<proteinExistence type="predicted"/>
<sequence>MKVGTSVLAFCYLSFVAFAKEDVGSIIGDQQVTDPVSVGDNSILNYYGGSNYFFSNNIQVGRGALYIGKESFFSSSQNAGKDDDGTFSFLVKYTNNLQNNGQFTIDSVKRDSDSCGNTNIELYPTNFQNDGTFEIITGGSEGTCCKPSTIVAPQNFLNNGNFFYKVTTGTGSILYNSCRQELVVGTSTKITVNNNLWQYSGSVNAQINGPVSGSAQINLDGSNMFVNTNTFSGQVVNLINGGSFIQTSDPLSNNVVINGLGTAAHTITTIAVKGMGKGFTYNPATGIVKLSTTDGRTYSYQIGCGYDPTKLSAKDVTGSFYDTSGQYFMLTYSEEYKPHTCDPGNTSIYSSEVHEETSSTISIHTSTISSSTTHTFSIPPPYTTTRSSGSSIIDTEIVSFYSTTDSPGHTITGTTTTTLYGPHTHSSVSTPSSSSESSTTSNSSIESSSLPHTSVSSTPESSITPSSNTISSSPTSDFSSVQSNSPGHTITGTTTTTLYESSIYSSSSSTIQESELSNTSRTTMTSNSSVSISSTSSRSSFSNTKSSTIVISQSASLPDSKTDIILSTSSNIGYSSRSLLSDLGTSISDSDIHHSVLHSTESYSSNESGTNPFTSIASLSNFIPESSSHTSTALGSENSVISSDILTTMSHPVATNSGDKPTTPKRSEQVSTTMTSSGPTPDTSSFDTDGMSAYSRPEFTTNSLEVNKSSTSQLGNNKQTFSNLQLESTRPHSENEVDNNTRLLQSIQQSSTYGTNNVNPLSPTGSISIPLTEDGQGDNNNWNSPATNDLCTQISFNLTATTITVTDRITITDSIHDISSEVITSYIYQTIVDQKTVTQTVDGKSLANKMSSIPKPSSRSLIQPQPPVAIELQEGAAST</sequence>
<feature type="non-terminal residue" evidence="3">
    <location>
        <position position="879"/>
    </location>
</feature>
<dbReference type="VEuPathDB" id="FungiDB:B1J91_J11891g1"/>
<dbReference type="EMBL" id="LLZZ01000185">
    <property type="protein sequence ID" value="KTA95231.1"/>
    <property type="molecule type" value="Genomic_DNA"/>
</dbReference>
<reference evidence="3 4" key="1">
    <citation type="submission" date="2015-10" db="EMBL/GenBank/DDBJ databases">
        <title>Draft genomes sequences of Candida glabrata isolates 1A, 1B, 2A, 2B, 3A and 3B.</title>
        <authorList>
            <person name="Haavelsrud O.E."/>
            <person name="Gaustad P."/>
        </authorList>
    </citation>
    <scope>NUCLEOTIDE SEQUENCE [LARGE SCALE GENOMIC DNA]</scope>
    <source>
        <strain evidence="3">910700640</strain>
    </source>
</reference>
<dbReference type="VEuPathDB" id="FungiDB:GVI51_J11715"/>
<evidence type="ECO:0008006" key="5">
    <source>
        <dbReference type="Google" id="ProtNLM"/>
    </source>
</evidence>
<feature type="region of interest" description="Disordered" evidence="1">
    <location>
        <begin position="708"/>
        <end position="737"/>
    </location>
</feature>
<evidence type="ECO:0000313" key="4">
    <source>
        <dbReference type="Proteomes" id="UP000054886"/>
    </source>
</evidence>
<dbReference type="AlphaFoldDB" id="A0A0W0C6E6"/>
<feature type="region of interest" description="Disordered" evidence="1">
    <location>
        <begin position="507"/>
        <end position="542"/>
    </location>
</feature>
<organism evidence="3 4">
    <name type="scientific">Candida glabrata</name>
    <name type="common">Yeast</name>
    <name type="synonym">Torulopsis glabrata</name>
    <dbReference type="NCBI Taxonomy" id="5478"/>
    <lineage>
        <taxon>Eukaryota</taxon>
        <taxon>Fungi</taxon>
        <taxon>Dikarya</taxon>
        <taxon>Ascomycota</taxon>
        <taxon>Saccharomycotina</taxon>
        <taxon>Saccharomycetes</taxon>
        <taxon>Saccharomycetales</taxon>
        <taxon>Saccharomycetaceae</taxon>
        <taxon>Nakaseomyces</taxon>
    </lineage>
</organism>